<feature type="domain" description="Bacterial transcriptional activator" evidence="1">
    <location>
        <begin position="933"/>
        <end position="1073"/>
    </location>
</feature>
<dbReference type="RefSeq" id="WP_013558907.1">
    <property type="nucleotide sequence ID" value="NC_014960.1"/>
</dbReference>
<dbReference type="InterPro" id="IPR005158">
    <property type="entry name" value="BTAD"/>
</dbReference>
<sequence length="1075" mass="122515">MEQHFPITATKIFVPRRREEILSRPRLLDLLKQWSDLRLIIVAAPAGYGKTSLLVDYATQSRMPVCWLGLDLLDQTLPRLVAHLIASIRQNFPAFGIASLAALQGWSAGSLQDEALVSMIANDLYEHTPEHFFLILDDYHLIEESRAVVQFLNDLIQRVDENCHFIISSRTLLNLPDMPLLVARSQVGGLSFEELAFQPAEIQQLWLRNFQIPLSEQEAAQLARDTEGWITGILLSHQAPGGRREERLRGARVAGVGLYEYLAQQVLERQPPQMQEFLLHTSLLEEFDAELCQEVLGEPPEGMSWQAWMEQALRANLFIQPVGTDRIFLRYHHLFRDFLQARIARLYPERTQQILLTLAEVWAKRGEWERAYAVYRRLGQEEWIAYLVERAATDLIARGNIQTLGEWLEALPETYRNRPAILSSLGTVYVTRGNTPQGIQLLDRAIVAYQNSEDKPGLARTLVRRATALRLQGNYLAAMEDTRQALEVMSGSEGEASLRGDALNELGLANFYLGHPQDALNVLEQAADLFRKNRDAESAAKNAMHRGMVARAMGCFGDAERFYHEALQHYQKNQNLIWQANVLNNLGVLKQYRGDYEGAALAFEKVVQYAHLAGYNRLEAYGLAGIAELYRDLNATAEARQACQRARAVASQIDDRFLLFYLNLLEASLSILEQNWTQARRELELARSLMGEGASPYQQQLFTLAQAHLALHHHPSETVLAELRRARKVLEDASRRTDSLHATCLVAGMAYLLKDTYTACRELSTLHEALQDADLNHTATLCALQIRHVLAAMRESECSGMVLELQEAISAFERRIPLLKQALRRHLQTVPLGPPKLSIQTLGKVQIRLNGRLVPNSAWVTKTSRELFLLLVASPEGLSKEQIGEILWPDSEPEDLNYRFKNAIYRLRRAVGKEAILWEGDIYRFNRALDYEEDAEIFLKEIELAETSDDLEKTIAHYQQAIRLYRGAYLPDVEGSWAHLRRQKLRGKYLQGLLQLANLEFRHKHYEEALNAVQKLLEEDACMEEAHRLAMLIYAAMGNRTAVMRQYEACQAALKREFNALPSEETRQLFKMLTR</sequence>
<dbReference type="Gene3D" id="1.25.40.10">
    <property type="entry name" value="Tetratricopeptide repeat domain"/>
    <property type="match status" value="3"/>
</dbReference>
<dbReference type="Pfam" id="PF25873">
    <property type="entry name" value="WHD_MalT"/>
    <property type="match status" value="1"/>
</dbReference>
<name>E8N0W6_ANATU</name>
<dbReference type="STRING" id="926569.ANT_04770"/>
<dbReference type="eggNOG" id="COG3629">
    <property type="taxonomic scope" value="Bacteria"/>
</dbReference>
<dbReference type="Proteomes" id="UP000008922">
    <property type="component" value="Chromosome"/>
</dbReference>
<dbReference type="Gene3D" id="1.10.10.10">
    <property type="entry name" value="Winged helix-like DNA-binding domain superfamily/Winged helix DNA-binding domain"/>
    <property type="match status" value="1"/>
</dbReference>
<dbReference type="EMBL" id="AP012029">
    <property type="protein sequence ID" value="BAJ62511.1"/>
    <property type="molecule type" value="Genomic_DNA"/>
</dbReference>
<dbReference type="Pfam" id="PF13424">
    <property type="entry name" value="TPR_12"/>
    <property type="match status" value="2"/>
</dbReference>
<accession>E8N0W6</accession>
<protein>
    <recommendedName>
        <fullName evidence="1">Bacterial transcriptional activator domain-containing protein</fullName>
    </recommendedName>
</protein>
<dbReference type="PANTHER" id="PTHR35807:SF2">
    <property type="entry name" value="TRANSCRIPTIONAL ACTIVATOR DOMAIN"/>
    <property type="match status" value="1"/>
</dbReference>
<keyword evidence="3" id="KW-1185">Reference proteome</keyword>
<dbReference type="OrthoDB" id="134937at2"/>
<dbReference type="InterPro" id="IPR051677">
    <property type="entry name" value="AfsR-DnrI-RedD_regulator"/>
</dbReference>
<dbReference type="eggNOG" id="COG2909">
    <property type="taxonomic scope" value="Bacteria"/>
</dbReference>
<dbReference type="InterPro" id="IPR011990">
    <property type="entry name" value="TPR-like_helical_dom_sf"/>
</dbReference>
<dbReference type="KEGG" id="atm:ANT_04770"/>
<evidence type="ECO:0000313" key="3">
    <source>
        <dbReference type="Proteomes" id="UP000008922"/>
    </source>
</evidence>
<dbReference type="InterPro" id="IPR059106">
    <property type="entry name" value="WHD_MalT"/>
</dbReference>
<dbReference type="PANTHER" id="PTHR35807">
    <property type="entry name" value="TRANSCRIPTIONAL REGULATOR REDD-RELATED"/>
    <property type="match status" value="1"/>
</dbReference>
<dbReference type="SUPFAM" id="SSF48452">
    <property type="entry name" value="TPR-like"/>
    <property type="match status" value="3"/>
</dbReference>
<dbReference type="InterPro" id="IPR036388">
    <property type="entry name" value="WH-like_DNA-bd_sf"/>
</dbReference>
<dbReference type="InParanoid" id="E8N0W6"/>
<evidence type="ECO:0000259" key="1">
    <source>
        <dbReference type="SMART" id="SM01043"/>
    </source>
</evidence>
<dbReference type="InterPro" id="IPR019734">
    <property type="entry name" value="TPR_rpt"/>
</dbReference>
<dbReference type="SUPFAM" id="SSF52540">
    <property type="entry name" value="P-loop containing nucleoside triphosphate hydrolases"/>
    <property type="match status" value="1"/>
</dbReference>
<proteinExistence type="predicted"/>
<dbReference type="AlphaFoldDB" id="E8N0W6"/>
<dbReference type="Gene3D" id="3.40.50.300">
    <property type="entry name" value="P-loop containing nucleotide triphosphate hydrolases"/>
    <property type="match status" value="1"/>
</dbReference>
<dbReference type="InterPro" id="IPR027417">
    <property type="entry name" value="P-loop_NTPase"/>
</dbReference>
<evidence type="ECO:0000313" key="2">
    <source>
        <dbReference type="EMBL" id="BAJ62511.1"/>
    </source>
</evidence>
<dbReference type="HOGENOM" id="CLU_301647_0_0_0"/>
<dbReference type="Pfam" id="PF03704">
    <property type="entry name" value="BTAD"/>
    <property type="match status" value="1"/>
</dbReference>
<organism evidence="2 3">
    <name type="scientific">Anaerolinea thermophila (strain DSM 14523 / JCM 11388 / NBRC 100420 / UNI-1)</name>
    <dbReference type="NCBI Taxonomy" id="926569"/>
    <lineage>
        <taxon>Bacteria</taxon>
        <taxon>Bacillati</taxon>
        <taxon>Chloroflexota</taxon>
        <taxon>Anaerolineae</taxon>
        <taxon>Anaerolineales</taxon>
        <taxon>Anaerolineaceae</taxon>
        <taxon>Anaerolinea</taxon>
    </lineage>
</organism>
<gene>
    <name evidence="2" type="ordered locus">ANT_04770</name>
</gene>
<dbReference type="SMART" id="SM00028">
    <property type="entry name" value="TPR"/>
    <property type="match status" value="8"/>
</dbReference>
<dbReference type="SMART" id="SM01043">
    <property type="entry name" value="BTAD"/>
    <property type="match status" value="1"/>
</dbReference>
<reference evidence="2 3" key="1">
    <citation type="submission" date="2010-12" db="EMBL/GenBank/DDBJ databases">
        <title>Whole genome sequence of Anaerolinea thermophila UNI-1.</title>
        <authorList>
            <person name="Narita-Yamada S."/>
            <person name="Kishi E."/>
            <person name="Watanabe Y."/>
            <person name="Takasaki K."/>
            <person name="Ankai A."/>
            <person name="Oguchi A."/>
            <person name="Fukui S."/>
            <person name="Takahashi M."/>
            <person name="Yashiro I."/>
            <person name="Hosoyama A."/>
            <person name="Sekiguchi Y."/>
            <person name="Hanada S."/>
            <person name="Fujita N."/>
        </authorList>
    </citation>
    <scope>NUCLEOTIDE SEQUENCE [LARGE SCALE GENOMIC DNA]</scope>
    <source>
        <strain evidence="3">DSM 14523 / JCM 11388 / NBRC 100420 / UNI-1</strain>
    </source>
</reference>